<feature type="transmembrane region" description="Helical" evidence="2">
    <location>
        <begin position="306"/>
        <end position="327"/>
    </location>
</feature>
<evidence type="ECO:0000259" key="3">
    <source>
        <dbReference type="Pfam" id="PF25231"/>
    </source>
</evidence>
<dbReference type="Proteomes" id="UP001597365">
    <property type="component" value="Unassembled WGS sequence"/>
</dbReference>
<accession>A0ABW4PNR7</accession>
<keyword evidence="2" id="KW-0812">Transmembrane</keyword>
<protein>
    <submittedName>
        <fullName evidence="4">Glycerophosphoryl diester phosphodiesterase membrane domain-containing protein</fullName>
    </submittedName>
</protein>
<dbReference type="Pfam" id="PF25231">
    <property type="entry name" value="DUF7847"/>
    <property type="match status" value="1"/>
</dbReference>
<keyword evidence="2" id="KW-0472">Membrane</keyword>
<name>A0ABW4PNR7_9ACTN</name>
<proteinExistence type="predicted"/>
<feature type="compositionally biased region" description="Gly residues" evidence="1">
    <location>
        <begin position="20"/>
        <end position="41"/>
    </location>
</feature>
<reference evidence="5" key="1">
    <citation type="journal article" date="2019" name="Int. J. Syst. Evol. Microbiol.">
        <title>The Global Catalogue of Microorganisms (GCM) 10K type strain sequencing project: providing services to taxonomists for standard genome sequencing and annotation.</title>
        <authorList>
            <consortium name="The Broad Institute Genomics Platform"/>
            <consortium name="The Broad Institute Genome Sequencing Center for Infectious Disease"/>
            <person name="Wu L."/>
            <person name="Ma J."/>
        </authorList>
    </citation>
    <scope>NUCLEOTIDE SEQUENCE [LARGE SCALE GENOMIC DNA]</scope>
    <source>
        <strain evidence="5">CGMCC 4.7455</strain>
    </source>
</reference>
<dbReference type="RefSeq" id="WP_380902215.1">
    <property type="nucleotide sequence ID" value="NZ_JBHUFU010000011.1"/>
</dbReference>
<dbReference type="InterPro" id="IPR057169">
    <property type="entry name" value="DUF7847"/>
</dbReference>
<feature type="domain" description="DUF7847" evidence="3">
    <location>
        <begin position="176"/>
        <end position="385"/>
    </location>
</feature>
<evidence type="ECO:0000256" key="2">
    <source>
        <dbReference type="SAM" id="Phobius"/>
    </source>
</evidence>
<feature type="transmembrane region" description="Helical" evidence="2">
    <location>
        <begin position="255"/>
        <end position="275"/>
    </location>
</feature>
<dbReference type="EMBL" id="JBHUFU010000011">
    <property type="protein sequence ID" value="MFD1831872.1"/>
    <property type="molecule type" value="Genomic_DNA"/>
</dbReference>
<dbReference type="PANTHER" id="PTHR33133:SF1">
    <property type="entry name" value="EXPRESSED PROTEIN-RELATED"/>
    <property type="match status" value="1"/>
</dbReference>
<organism evidence="4 5">
    <name type="scientific">Streptomyces desertarenae</name>
    <dbReference type="NCBI Taxonomy" id="2666184"/>
    <lineage>
        <taxon>Bacteria</taxon>
        <taxon>Bacillati</taxon>
        <taxon>Actinomycetota</taxon>
        <taxon>Actinomycetes</taxon>
        <taxon>Kitasatosporales</taxon>
        <taxon>Streptomycetaceae</taxon>
        <taxon>Streptomyces</taxon>
    </lineage>
</organism>
<keyword evidence="5" id="KW-1185">Reference proteome</keyword>
<evidence type="ECO:0000313" key="4">
    <source>
        <dbReference type="EMBL" id="MFD1831872.1"/>
    </source>
</evidence>
<feature type="transmembrane region" description="Helical" evidence="2">
    <location>
        <begin position="356"/>
        <end position="385"/>
    </location>
</feature>
<comment type="caution">
    <text evidence="4">The sequence shown here is derived from an EMBL/GenBank/DDBJ whole genome shotgun (WGS) entry which is preliminary data.</text>
</comment>
<sequence length="419" mass="42923">MSDSPGWVPPGSSPSDPHPGAGGNASGGGPTGRPGGSGDGAPAGETPSAPQQPPNWSAQQPPAAPQGWGTPPPPPPGQPGWGHWNQPPAAKPGVIPLRPLGIGEILDGAVTTARTHWRTALGISLAVAVMIQIVSTIATGVWLRDNSGLRALETETDPTGEEVREALSGTMSTLGVEMLAALVGTVLATAMLTMVVSRAVLGRPVTTGEAWRDSRPRLLRLLGLTLLVTGIVVGVVLLGFLPGFLLGVAGSVEGGVLLGFLGGLAGLAAAAWLWVRYSLAAPALMLERQGVTDALRRSAKLVRGSWWRIFGIQVLTALLVFLVGMIIQLPATLLAPVVSGDGVERFLSGGVADMSWTYLVIVGIGAVLASTVTLPITAGVTALLYMDQRIRREALDLELARAAGVPGHEPHPGGPAPGN</sequence>
<gene>
    <name evidence="4" type="ORF">ACFSJS_19805</name>
</gene>
<feature type="transmembrane region" description="Helical" evidence="2">
    <location>
        <begin position="120"/>
        <end position="143"/>
    </location>
</feature>
<dbReference type="PANTHER" id="PTHR33133">
    <property type="entry name" value="OS08G0107100 PROTEIN-RELATED"/>
    <property type="match status" value="1"/>
</dbReference>
<feature type="region of interest" description="Disordered" evidence="1">
    <location>
        <begin position="1"/>
        <end position="92"/>
    </location>
</feature>
<evidence type="ECO:0000313" key="5">
    <source>
        <dbReference type="Proteomes" id="UP001597365"/>
    </source>
</evidence>
<feature type="transmembrane region" description="Helical" evidence="2">
    <location>
        <begin position="221"/>
        <end position="249"/>
    </location>
</feature>
<keyword evidence="2" id="KW-1133">Transmembrane helix</keyword>
<feature type="compositionally biased region" description="Low complexity" evidence="1">
    <location>
        <begin position="42"/>
        <end position="69"/>
    </location>
</feature>
<feature type="transmembrane region" description="Helical" evidence="2">
    <location>
        <begin position="178"/>
        <end position="201"/>
    </location>
</feature>
<evidence type="ECO:0000256" key="1">
    <source>
        <dbReference type="SAM" id="MobiDB-lite"/>
    </source>
</evidence>